<dbReference type="SUPFAM" id="SSF53300">
    <property type="entry name" value="vWA-like"/>
    <property type="match status" value="1"/>
</dbReference>
<dbReference type="InterPro" id="IPR002035">
    <property type="entry name" value="VWF_A"/>
</dbReference>
<organism evidence="5 6">
    <name type="scientific">Halopseudomonas aestusnigri</name>
    <dbReference type="NCBI Taxonomy" id="857252"/>
    <lineage>
        <taxon>Bacteria</taxon>
        <taxon>Pseudomonadati</taxon>
        <taxon>Pseudomonadota</taxon>
        <taxon>Gammaproteobacteria</taxon>
        <taxon>Pseudomonadales</taxon>
        <taxon>Pseudomonadaceae</taxon>
        <taxon>Halopseudomonas</taxon>
    </lineage>
</organism>
<evidence type="ECO:0000313" key="6">
    <source>
        <dbReference type="Proteomes" id="UP000243518"/>
    </source>
</evidence>
<feature type="domain" description="PilY1 beta-propeller" evidence="3">
    <location>
        <begin position="499"/>
        <end position="771"/>
    </location>
</feature>
<gene>
    <name evidence="5" type="ORF">SAMN05216586_10141</name>
</gene>
<evidence type="ECO:0000256" key="2">
    <source>
        <dbReference type="ARBA" id="ARBA00022837"/>
    </source>
</evidence>
<dbReference type="Gene3D" id="3.40.50.410">
    <property type="entry name" value="von Willebrand factor, type A domain"/>
    <property type="match status" value="1"/>
</dbReference>
<sequence length="956" mass="101661">MPIPYASSSFAGVVFGLLLSAPAAGFEPMSRAYRAQAAVPANVVILLDSSSSMAMTMMGEQSRLQVAREAVRRLLHQQRNTRFGLFAFNSSSGIDAARDTAGGRLLVEVAGISPGIAGEEHLRRLEQALDALAPDTGTNPDLYTWTPLAETHYEISRYLRGMDSFYNPAQAAYSSPLQWRCQPSAALLITDGLPTYDSQFPTSGDQDPAALLSASGGRYGLPDWDGNADNDANGEPLHQPGSTFYLDDMAAFARDLDLRSGGQDAAGASWDDPLYPRQSLRTHVLGFAIDDVRLRSAALAGGGLYRTVEDAGELGVALTQMISESSEPRLLLSQRLDLTSSDSEVDEALLLHIYQSADGAGGEVQLRTLGAAGAPAQLHWSTEQAYARDAPRGRLQTWRREAGSAGALALDEATYAALGREQRQLLEEMATDLLGDSAGGGQQMLNWLRGEPVAGLRLRQSLLGDPGRYGPVLLPAGAPLNTSADGGYADYLGERAQLGDLLLMGSNDGFLHVIGVGGERLFSYFAGALLPSLRAWAAVDYPASQSHRAGVDGRIALADLQHDGDWHTLAAAGLGAGGRGLIMLRLFAEAPGQTYPEALWEHDASEPEWAALGHVYAEPLLLDRDSGDLLLTGNGYGSAGGQAALLVIDALSGELVRQLDLPARSGLGSDNGLSALMLERDSQGRPVAAYGGDLHGQLWQFDLSADDPTDWQIGNQGAPLFRAEPGQPLTAAPVLSYSAAARADLLLIGSGRLLDVSDPGSTEEQAFYAVRRQPAEPGQTLSPRDLHAQRLLGGSQSGVRQASGESVDWRFKAGWYLPLSVGAQSAERVISPAMVQGGRVVFTTVISQTQHSDPCVSTAGGWLMMLTLDDGAMPPQATLDSNHDRRVDDDDPPAAGLFLDIGLPLGLQMIRGQITEPLQTAGCEGERYRVAGSAGVTELLAQGQCQLTRIHWRQLQ</sequence>
<accession>A0AAQ1G3S5</accession>
<protein>
    <submittedName>
        <fullName evidence="5">Type IV pilus assembly protein PilY1</fullName>
    </submittedName>
</protein>
<evidence type="ECO:0000259" key="3">
    <source>
        <dbReference type="Pfam" id="PF05567"/>
    </source>
</evidence>
<comment type="caution">
    <text evidence="5">The sequence shown here is derived from an EMBL/GenBank/DDBJ whole genome shotgun (WGS) entry which is preliminary data.</text>
</comment>
<keyword evidence="6" id="KW-1185">Reference proteome</keyword>
<dbReference type="Pfam" id="PF13519">
    <property type="entry name" value="VWA_2"/>
    <property type="match status" value="1"/>
</dbReference>
<reference evidence="5 6" key="1">
    <citation type="submission" date="2016-10" db="EMBL/GenBank/DDBJ databases">
        <authorList>
            <person name="Varghese N."/>
            <person name="Submissions S."/>
        </authorList>
    </citation>
    <scope>NUCLEOTIDE SEQUENCE [LARGE SCALE GENOMIC DNA]</scope>
    <source>
        <strain evidence="5 6">CECT 8317</strain>
    </source>
</reference>
<dbReference type="AlphaFoldDB" id="A0AAQ1G3S5"/>
<dbReference type="RefSeq" id="WP_088273168.1">
    <property type="nucleotide sequence ID" value="NZ_FNVE01000001.1"/>
</dbReference>
<dbReference type="InterPro" id="IPR008707">
    <property type="entry name" value="B-propeller_PilY1"/>
</dbReference>
<keyword evidence="2" id="KW-0106">Calcium</keyword>
<dbReference type="InterPro" id="IPR036465">
    <property type="entry name" value="vWFA_dom_sf"/>
</dbReference>
<name>A0AAQ1G3S5_9GAMM</name>
<dbReference type="Proteomes" id="UP000243518">
    <property type="component" value="Unassembled WGS sequence"/>
</dbReference>
<feature type="domain" description="VWFA" evidence="4">
    <location>
        <begin position="43"/>
        <end position="115"/>
    </location>
</feature>
<dbReference type="EMBL" id="FNVE01000001">
    <property type="protein sequence ID" value="SEF43326.1"/>
    <property type="molecule type" value="Genomic_DNA"/>
</dbReference>
<evidence type="ECO:0000256" key="1">
    <source>
        <dbReference type="ARBA" id="ARBA00022723"/>
    </source>
</evidence>
<dbReference type="GO" id="GO:0046872">
    <property type="term" value="F:metal ion binding"/>
    <property type="evidence" value="ECO:0007669"/>
    <property type="project" value="UniProtKB-KW"/>
</dbReference>
<keyword evidence="1" id="KW-0479">Metal-binding</keyword>
<dbReference type="Pfam" id="PF05567">
    <property type="entry name" value="T4P_PilY1"/>
    <property type="match status" value="1"/>
</dbReference>
<evidence type="ECO:0000313" key="5">
    <source>
        <dbReference type="EMBL" id="SEF43326.1"/>
    </source>
</evidence>
<evidence type="ECO:0000259" key="4">
    <source>
        <dbReference type="Pfam" id="PF13519"/>
    </source>
</evidence>
<proteinExistence type="predicted"/>